<dbReference type="InterPro" id="IPR035466">
    <property type="entry name" value="GlmS/AgaS_SIS"/>
</dbReference>
<dbReference type="InterPro" id="IPR046348">
    <property type="entry name" value="SIS_dom_sf"/>
</dbReference>
<gene>
    <name evidence="10 13" type="primary">glmS</name>
    <name evidence="13" type="ORF">FYJ74_08795</name>
</gene>
<sequence length="607" mass="66106">MCGIVGYVGNKNACEIIIQGLERLEYRGYDSAGVAVCEKGTFKTVKTVGKVAKLKELVGADGLKGNVGIGHTRWATHGGVTTANAHPHTDEKHMVVLVHNGIIENYKELRDELVAENVHFSSETDTEVAAQLLARLYDGEPVKALCQLFKKCRGAFAFVLVFGDRPNELYCVRKGAPLVVALGNGEAYCASDVPAVVEHADKVIFLNEGEICRLSTSGAEFWDLDGVAHQRRTVSVDVDRAMIDKAGYPHFMLKEINEQGSVLRRALFGRTASDLIDLSGEWGITPEKAKTFKRMDLVACGTSFYAATVAQRVLEKYLKVDIRVDIASEYRYRPLRAGGDTIAVFVSQSGETLDTLEALRHVKELGAYTVAATNAPNSSIAREVDDVIRLNAGIEIGVAATKTFTAQMAVLILAGLYLAKLRGELPGADEKRLAEAMKDLPYKVEQTLLLKDVVRSLARKFGAARDFLFLGRGVSYPVAMEGALKLKEISYVHAEAYAAGEMKHGPIALLDEELPVVVVAPADELLEKTLSNVEETRARKAPVIIVTTENVPDVNDVSGTIKVPMTEAELTPFLTVLPLQIFAYESALLRGCDIDQPRNLAKSVTVE</sequence>
<feature type="domain" description="SIS" evidence="12">
    <location>
        <begin position="284"/>
        <end position="424"/>
    </location>
</feature>
<dbReference type="CDD" id="cd00714">
    <property type="entry name" value="GFAT"/>
    <property type="match status" value="1"/>
</dbReference>
<dbReference type="SUPFAM" id="SSF56235">
    <property type="entry name" value="N-terminal nucleophile aminohydrolases (Ntn hydrolases)"/>
    <property type="match status" value="1"/>
</dbReference>
<feature type="initiator methionine" description="Removed" evidence="10">
    <location>
        <position position="1"/>
    </location>
</feature>
<comment type="subunit">
    <text evidence="10">Homodimer.</text>
</comment>
<dbReference type="GO" id="GO:0006002">
    <property type="term" value="P:fructose 6-phosphate metabolic process"/>
    <property type="evidence" value="ECO:0007669"/>
    <property type="project" value="TreeGrafter"/>
</dbReference>
<keyword evidence="9" id="KW-0315">Glutamine amidotransferase</keyword>
<organism evidence="13 14">
    <name type="scientific">Pyramidobacter porci</name>
    <dbReference type="NCBI Taxonomy" id="2605789"/>
    <lineage>
        <taxon>Bacteria</taxon>
        <taxon>Thermotogati</taxon>
        <taxon>Synergistota</taxon>
        <taxon>Synergistia</taxon>
        <taxon>Synergistales</taxon>
        <taxon>Dethiosulfovibrionaceae</taxon>
        <taxon>Pyramidobacter</taxon>
    </lineage>
</organism>
<keyword evidence="5 10" id="KW-0963">Cytoplasm</keyword>
<dbReference type="SUPFAM" id="SSF53697">
    <property type="entry name" value="SIS domain"/>
    <property type="match status" value="1"/>
</dbReference>
<dbReference type="EMBL" id="VUNH01000009">
    <property type="protein sequence ID" value="MST56126.1"/>
    <property type="molecule type" value="Genomic_DNA"/>
</dbReference>
<protein>
    <recommendedName>
        <fullName evidence="4 10">Glutamine--fructose-6-phosphate aminotransferase [isomerizing]</fullName>
        <ecNumber evidence="3 10">2.6.1.16</ecNumber>
    </recommendedName>
    <alternativeName>
        <fullName evidence="10">D-fructose-6-phosphate amidotransferase</fullName>
    </alternativeName>
    <alternativeName>
        <fullName evidence="10">GFAT</fullName>
    </alternativeName>
    <alternativeName>
        <fullName evidence="10">Glucosamine-6-phosphate synthase</fullName>
    </alternativeName>
    <alternativeName>
        <fullName evidence="10">Hexosephosphate aminotransferase</fullName>
    </alternativeName>
    <alternativeName>
        <fullName evidence="10">L-glutamine--D-fructose-6-phosphate amidotransferase</fullName>
    </alternativeName>
</protein>
<evidence type="ECO:0000259" key="12">
    <source>
        <dbReference type="PROSITE" id="PS51464"/>
    </source>
</evidence>
<comment type="subcellular location">
    <subcellularLocation>
        <location evidence="2 10">Cytoplasm</location>
    </subcellularLocation>
</comment>
<evidence type="ECO:0000313" key="13">
    <source>
        <dbReference type="EMBL" id="MST56126.1"/>
    </source>
</evidence>
<dbReference type="HAMAP" id="MF_00164">
    <property type="entry name" value="GlmS"/>
    <property type="match status" value="1"/>
</dbReference>
<dbReference type="NCBIfam" id="TIGR01135">
    <property type="entry name" value="glmS"/>
    <property type="match status" value="1"/>
</dbReference>
<comment type="function">
    <text evidence="10">Catalyzes the first step in hexosamine metabolism, converting fructose-6P into glucosamine-6P using glutamine as a nitrogen source.</text>
</comment>
<dbReference type="InterPro" id="IPR017932">
    <property type="entry name" value="GATase_2_dom"/>
</dbReference>
<dbReference type="InterPro" id="IPR001347">
    <property type="entry name" value="SIS_dom"/>
</dbReference>
<dbReference type="Pfam" id="PF13522">
    <property type="entry name" value="GATase_6"/>
    <property type="match status" value="1"/>
</dbReference>
<evidence type="ECO:0000256" key="3">
    <source>
        <dbReference type="ARBA" id="ARBA00012916"/>
    </source>
</evidence>
<dbReference type="GO" id="GO:0004360">
    <property type="term" value="F:glutamine-fructose-6-phosphate transaminase (isomerizing) activity"/>
    <property type="evidence" value="ECO:0007669"/>
    <property type="project" value="UniProtKB-UniRule"/>
</dbReference>
<feature type="active site" description="For Fru-6P isomerization activity" evidence="10">
    <location>
        <position position="602"/>
    </location>
</feature>
<keyword evidence="6 10" id="KW-0032">Aminotransferase</keyword>
<dbReference type="PANTHER" id="PTHR10937">
    <property type="entry name" value="GLUCOSAMINE--FRUCTOSE-6-PHOSPHATE AMINOTRANSFERASE, ISOMERIZING"/>
    <property type="match status" value="1"/>
</dbReference>
<dbReference type="InterPro" id="IPR005855">
    <property type="entry name" value="GFAT"/>
</dbReference>
<evidence type="ECO:0000256" key="6">
    <source>
        <dbReference type="ARBA" id="ARBA00022576"/>
    </source>
</evidence>
<feature type="domain" description="SIS" evidence="12">
    <location>
        <begin position="457"/>
        <end position="597"/>
    </location>
</feature>
<evidence type="ECO:0000256" key="7">
    <source>
        <dbReference type="ARBA" id="ARBA00022679"/>
    </source>
</evidence>
<dbReference type="InterPro" id="IPR035490">
    <property type="entry name" value="GlmS/FrlB_SIS"/>
</dbReference>
<dbReference type="NCBIfam" id="NF001484">
    <property type="entry name" value="PRK00331.1"/>
    <property type="match status" value="1"/>
</dbReference>
<comment type="caution">
    <text evidence="13">The sequence shown here is derived from an EMBL/GenBank/DDBJ whole genome shotgun (WGS) entry which is preliminary data.</text>
</comment>
<dbReference type="Gene3D" id="3.60.20.10">
    <property type="entry name" value="Glutamine Phosphoribosylpyrophosphate, subunit 1, domain 1"/>
    <property type="match status" value="1"/>
</dbReference>
<dbReference type="GO" id="GO:0005975">
    <property type="term" value="P:carbohydrate metabolic process"/>
    <property type="evidence" value="ECO:0007669"/>
    <property type="project" value="UniProtKB-UniRule"/>
</dbReference>
<dbReference type="GO" id="GO:0006487">
    <property type="term" value="P:protein N-linked glycosylation"/>
    <property type="evidence" value="ECO:0007669"/>
    <property type="project" value="TreeGrafter"/>
</dbReference>
<evidence type="ECO:0000256" key="5">
    <source>
        <dbReference type="ARBA" id="ARBA00022490"/>
    </source>
</evidence>
<evidence type="ECO:0000256" key="8">
    <source>
        <dbReference type="ARBA" id="ARBA00022737"/>
    </source>
</evidence>
<feature type="domain" description="Glutamine amidotransferase type-2" evidence="11">
    <location>
        <begin position="2"/>
        <end position="217"/>
    </location>
</feature>
<name>A0A6L5YCQ9_9BACT</name>
<dbReference type="FunFam" id="3.40.50.10490:FF:000001">
    <property type="entry name" value="Glutamine--fructose-6-phosphate aminotransferase [isomerizing]"/>
    <property type="match status" value="1"/>
</dbReference>
<dbReference type="Proteomes" id="UP000473699">
    <property type="component" value="Unassembled WGS sequence"/>
</dbReference>
<feature type="active site" description="Nucleophile; for GATase activity" evidence="10">
    <location>
        <position position="2"/>
    </location>
</feature>
<dbReference type="CDD" id="cd05009">
    <property type="entry name" value="SIS_GlmS_GlmD_2"/>
    <property type="match status" value="1"/>
</dbReference>
<dbReference type="GO" id="GO:0005829">
    <property type="term" value="C:cytosol"/>
    <property type="evidence" value="ECO:0007669"/>
    <property type="project" value="TreeGrafter"/>
</dbReference>
<dbReference type="PROSITE" id="PS51464">
    <property type="entry name" value="SIS"/>
    <property type="match status" value="2"/>
</dbReference>
<dbReference type="GO" id="GO:0097367">
    <property type="term" value="F:carbohydrate derivative binding"/>
    <property type="evidence" value="ECO:0007669"/>
    <property type="project" value="InterPro"/>
</dbReference>
<evidence type="ECO:0000256" key="4">
    <source>
        <dbReference type="ARBA" id="ARBA00016090"/>
    </source>
</evidence>
<dbReference type="GO" id="GO:0006047">
    <property type="term" value="P:UDP-N-acetylglucosamine metabolic process"/>
    <property type="evidence" value="ECO:0007669"/>
    <property type="project" value="TreeGrafter"/>
</dbReference>
<evidence type="ECO:0000256" key="9">
    <source>
        <dbReference type="ARBA" id="ARBA00022962"/>
    </source>
</evidence>
<keyword evidence="7 10" id="KW-0808">Transferase</keyword>
<accession>A0A6L5YCQ9</accession>
<evidence type="ECO:0000256" key="1">
    <source>
        <dbReference type="ARBA" id="ARBA00001031"/>
    </source>
</evidence>
<dbReference type="InterPro" id="IPR047084">
    <property type="entry name" value="GFAT_N"/>
</dbReference>
<dbReference type="Gene3D" id="3.40.50.10490">
    <property type="entry name" value="Glucose-6-phosphate isomerase like protein, domain 1"/>
    <property type="match status" value="2"/>
</dbReference>
<dbReference type="EC" id="2.6.1.16" evidence="3 10"/>
<dbReference type="InterPro" id="IPR029055">
    <property type="entry name" value="Ntn_hydrolases_N"/>
</dbReference>
<evidence type="ECO:0000259" key="11">
    <source>
        <dbReference type="PROSITE" id="PS51278"/>
    </source>
</evidence>
<dbReference type="PROSITE" id="PS51278">
    <property type="entry name" value="GATASE_TYPE_2"/>
    <property type="match status" value="1"/>
</dbReference>
<keyword evidence="8" id="KW-0677">Repeat</keyword>
<proteinExistence type="inferred from homology"/>
<dbReference type="RefSeq" id="WP_154529211.1">
    <property type="nucleotide sequence ID" value="NZ_JAXDZJ010000094.1"/>
</dbReference>
<dbReference type="FunFam" id="3.60.20.10:FF:000006">
    <property type="entry name" value="Glutamine--fructose-6-phosphate aminotransferase [isomerizing]"/>
    <property type="match status" value="1"/>
</dbReference>
<evidence type="ECO:0000313" key="14">
    <source>
        <dbReference type="Proteomes" id="UP000473699"/>
    </source>
</evidence>
<dbReference type="CDD" id="cd05008">
    <property type="entry name" value="SIS_GlmS_GlmD_1"/>
    <property type="match status" value="1"/>
</dbReference>
<keyword evidence="14" id="KW-1185">Reference proteome</keyword>
<dbReference type="PANTHER" id="PTHR10937:SF0">
    <property type="entry name" value="GLUTAMINE--FRUCTOSE-6-PHOSPHATE TRANSAMINASE (ISOMERIZING)"/>
    <property type="match status" value="1"/>
</dbReference>
<reference evidence="13 14" key="1">
    <citation type="submission" date="2019-08" db="EMBL/GenBank/DDBJ databases">
        <title>In-depth cultivation of the pig gut microbiome towards novel bacterial diversity and tailored functional studies.</title>
        <authorList>
            <person name="Wylensek D."/>
            <person name="Hitch T.C.A."/>
            <person name="Clavel T."/>
        </authorList>
    </citation>
    <scope>NUCLEOTIDE SEQUENCE [LARGE SCALE GENOMIC DNA]</scope>
    <source>
        <strain evidence="13 14">SM-530-WT-4B</strain>
    </source>
</reference>
<dbReference type="Pfam" id="PF01380">
    <property type="entry name" value="SIS"/>
    <property type="match status" value="2"/>
</dbReference>
<dbReference type="AlphaFoldDB" id="A0A6L5YCQ9"/>
<evidence type="ECO:0000256" key="2">
    <source>
        <dbReference type="ARBA" id="ARBA00004496"/>
    </source>
</evidence>
<evidence type="ECO:0000256" key="10">
    <source>
        <dbReference type="HAMAP-Rule" id="MF_00164"/>
    </source>
</evidence>
<comment type="catalytic activity">
    <reaction evidence="1 10">
        <text>D-fructose 6-phosphate + L-glutamine = D-glucosamine 6-phosphate + L-glutamate</text>
        <dbReference type="Rhea" id="RHEA:13237"/>
        <dbReference type="ChEBI" id="CHEBI:29985"/>
        <dbReference type="ChEBI" id="CHEBI:58359"/>
        <dbReference type="ChEBI" id="CHEBI:58725"/>
        <dbReference type="ChEBI" id="CHEBI:61527"/>
        <dbReference type="EC" id="2.6.1.16"/>
    </reaction>
</comment>